<name>A0A0S2TA35_9GAMM</name>
<feature type="signal peptide" evidence="1">
    <location>
        <begin position="1"/>
        <end position="16"/>
    </location>
</feature>
<dbReference type="SUPFAM" id="SSF56300">
    <property type="entry name" value="Metallo-dependent phosphatases"/>
    <property type="match status" value="1"/>
</dbReference>
<evidence type="ECO:0000259" key="2">
    <source>
        <dbReference type="Pfam" id="PF13435"/>
    </source>
</evidence>
<dbReference type="InterPro" id="IPR023155">
    <property type="entry name" value="Cyt_c-552/4"/>
</dbReference>
<feature type="domain" description="Cytochrome c-552/4" evidence="2">
    <location>
        <begin position="309"/>
        <end position="376"/>
    </location>
</feature>
<dbReference type="KEGG" id="tee:Tel_01950"/>
<evidence type="ECO:0000256" key="1">
    <source>
        <dbReference type="SAM" id="SignalP"/>
    </source>
</evidence>
<dbReference type="STRING" id="1748243.Tel_01950"/>
<keyword evidence="1" id="KW-0732">Signal</keyword>
<dbReference type="AlphaFoldDB" id="A0A0S2TA35"/>
<sequence length="428" mass="47643">MKLLWLTLLLPTLVWAQDDTLHIVYSGNIDGELEPCGCSIEGNSGGILRHSTTLKKLRDEHPGLFALSGGGMVVSMVPQDKLTGEYILKGFATLDYDAVALQWNDLAYGVEFVRDRGLPWVASNWSGDAFADAKQIKRDGHTLFFFAWMDPAQSPQAAMQGEHKPVSDDLDGLAARLQQAQQRGLTVLSTTLTMEQARALPLQYVDILLIRAAYEEFGQPHMRDGTLVLQPGSRGMRLGQLTLSLNEQGRIADFQHRVISMPPAVADDPALLAWYEEYNATVKAAYLERVKLRKAMSSGESPFVGAERCQNCHQQTHDIWRESLHSDAFYKLEQVNKAFDPACIKCHTVGFEQAGGFIDTDATPHLMNVQCENCHGAGRAHAESAGVEPLANQDWQPERMCAQCHVQKHSPAFDFDSYWPRIKHPVVK</sequence>
<feature type="chain" id="PRO_5006604838" description="Cytochrome c-552/4 domain-containing protein" evidence="1">
    <location>
        <begin position="17"/>
        <end position="428"/>
    </location>
</feature>
<accession>A0A0S2TA35</accession>
<reference evidence="3" key="1">
    <citation type="submission" date="2015-10" db="EMBL/GenBank/DDBJ databases">
        <title>Description of Candidatus Tenderia electrophaga gen. nov, sp. nov., an Uncultivated Electroautotroph from a Biocathode Enrichment.</title>
        <authorList>
            <person name="Eddie B.J."/>
            <person name="Malanoski A.P."/>
            <person name="Wang Z."/>
            <person name="Hall R.J."/>
            <person name="Oh S.D."/>
            <person name="Heiner C."/>
            <person name="Lin B."/>
            <person name="Strycharz-Glaven S.M."/>
        </authorList>
    </citation>
    <scope>NUCLEOTIDE SEQUENCE [LARGE SCALE GENOMIC DNA]</scope>
    <source>
        <strain evidence="3">NRL1</strain>
    </source>
</reference>
<gene>
    <name evidence="3" type="ORF">Tel_01950</name>
</gene>
<dbReference type="EMBL" id="CP013099">
    <property type="protein sequence ID" value="ALP51999.1"/>
    <property type="molecule type" value="Genomic_DNA"/>
</dbReference>
<dbReference type="CDD" id="cd08168">
    <property type="entry name" value="Cytochrom_C3"/>
    <property type="match status" value="1"/>
</dbReference>
<dbReference type="Proteomes" id="UP000055136">
    <property type="component" value="Chromosome"/>
</dbReference>
<dbReference type="Pfam" id="PF13435">
    <property type="entry name" value="Cytochrome_C554"/>
    <property type="match status" value="1"/>
</dbReference>
<evidence type="ECO:0000313" key="3">
    <source>
        <dbReference type="EMBL" id="ALP51999.1"/>
    </source>
</evidence>
<protein>
    <recommendedName>
        <fullName evidence="2">Cytochrome c-552/4 domain-containing protein</fullName>
    </recommendedName>
</protein>
<organism evidence="3 4">
    <name type="scientific">Candidatus Tenderia electrophaga</name>
    <dbReference type="NCBI Taxonomy" id="1748243"/>
    <lineage>
        <taxon>Bacteria</taxon>
        <taxon>Pseudomonadati</taxon>
        <taxon>Pseudomonadota</taxon>
        <taxon>Gammaproteobacteria</taxon>
        <taxon>Candidatus Tenderiales</taxon>
        <taxon>Candidatus Tenderiaceae</taxon>
        <taxon>Candidatus Tenderia</taxon>
    </lineage>
</organism>
<proteinExistence type="predicted"/>
<dbReference type="SUPFAM" id="SSF48695">
    <property type="entry name" value="Multiheme cytochromes"/>
    <property type="match status" value="1"/>
</dbReference>
<dbReference type="Gene3D" id="3.60.21.10">
    <property type="match status" value="1"/>
</dbReference>
<dbReference type="Gene3D" id="1.10.1130.10">
    <property type="entry name" value="Flavocytochrome C3, Chain A"/>
    <property type="match status" value="1"/>
</dbReference>
<evidence type="ECO:0000313" key="4">
    <source>
        <dbReference type="Proteomes" id="UP000055136"/>
    </source>
</evidence>
<dbReference type="InterPro" id="IPR036280">
    <property type="entry name" value="Multihaem_cyt_sf"/>
</dbReference>
<keyword evidence="4" id="KW-1185">Reference proteome</keyword>
<dbReference type="InterPro" id="IPR029052">
    <property type="entry name" value="Metallo-depent_PP-like"/>
</dbReference>